<keyword evidence="1" id="KW-0472">Membrane</keyword>
<dbReference type="EMBL" id="JAYWIO010000008">
    <property type="protein sequence ID" value="KAK7247139.1"/>
    <property type="molecule type" value="Genomic_DNA"/>
</dbReference>
<dbReference type="AlphaFoldDB" id="A0AAN9HS16"/>
<gene>
    <name evidence="2" type="ORF">RIF29_42016</name>
</gene>
<evidence type="ECO:0000256" key="1">
    <source>
        <dbReference type="SAM" id="Phobius"/>
    </source>
</evidence>
<dbReference type="Proteomes" id="UP001372338">
    <property type="component" value="Unassembled WGS sequence"/>
</dbReference>
<accession>A0AAN9HS16</accession>
<evidence type="ECO:0000313" key="2">
    <source>
        <dbReference type="EMBL" id="KAK7247139.1"/>
    </source>
</evidence>
<sequence length="117" mass="13000">MLLIHQGFGILFVQTLIWLCLCTNYFAIYNSYAGAVSNQMKIHKQSIHYDASATIPNGGVGINSITVMEDNTACCSRSSEGKSLFWVQNQVYGDNNAYRPDMNMINCSMDLVEPSTC</sequence>
<keyword evidence="1" id="KW-1133">Transmembrane helix</keyword>
<proteinExistence type="predicted"/>
<keyword evidence="3" id="KW-1185">Reference proteome</keyword>
<evidence type="ECO:0000313" key="3">
    <source>
        <dbReference type="Proteomes" id="UP001372338"/>
    </source>
</evidence>
<comment type="caution">
    <text evidence="2">The sequence shown here is derived from an EMBL/GenBank/DDBJ whole genome shotgun (WGS) entry which is preliminary data.</text>
</comment>
<organism evidence="2 3">
    <name type="scientific">Crotalaria pallida</name>
    <name type="common">Smooth rattlebox</name>
    <name type="synonym">Crotalaria striata</name>
    <dbReference type="NCBI Taxonomy" id="3830"/>
    <lineage>
        <taxon>Eukaryota</taxon>
        <taxon>Viridiplantae</taxon>
        <taxon>Streptophyta</taxon>
        <taxon>Embryophyta</taxon>
        <taxon>Tracheophyta</taxon>
        <taxon>Spermatophyta</taxon>
        <taxon>Magnoliopsida</taxon>
        <taxon>eudicotyledons</taxon>
        <taxon>Gunneridae</taxon>
        <taxon>Pentapetalae</taxon>
        <taxon>rosids</taxon>
        <taxon>fabids</taxon>
        <taxon>Fabales</taxon>
        <taxon>Fabaceae</taxon>
        <taxon>Papilionoideae</taxon>
        <taxon>50 kb inversion clade</taxon>
        <taxon>genistoids sensu lato</taxon>
        <taxon>core genistoids</taxon>
        <taxon>Crotalarieae</taxon>
        <taxon>Crotalaria</taxon>
    </lineage>
</organism>
<keyword evidence="1" id="KW-0812">Transmembrane</keyword>
<name>A0AAN9HS16_CROPI</name>
<reference evidence="2 3" key="1">
    <citation type="submission" date="2024-01" db="EMBL/GenBank/DDBJ databases">
        <title>The genomes of 5 underutilized Papilionoideae crops provide insights into root nodulation and disease resistanc.</title>
        <authorList>
            <person name="Yuan L."/>
        </authorList>
    </citation>
    <scope>NUCLEOTIDE SEQUENCE [LARGE SCALE GENOMIC DNA]</scope>
    <source>
        <strain evidence="2">ZHUSHIDOU_FW_LH</strain>
        <tissue evidence="2">Leaf</tissue>
    </source>
</reference>
<protein>
    <submittedName>
        <fullName evidence="2">Uncharacterized protein</fullName>
    </submittedName>
</protein>
<feature type="transmembrane region" description="Helical" evidence="1">
    <location>
        <begin position="7"/>
        <end position="28"/>
    </location>
</feature>